<dbReference type="GO" id="GO:0006508">
    <property type="term" value="P:proteolysis"/>
    <property type="evidence" value="ECO:0007669"/>
    <property type="project" value="UniProtKB-KW"/>
</dbReference>
<dbReference type="AlphaFoldDB" id="A0A1Y6D321"/>
<name>A0A1Y6D321_9GAMM</name>
<dbReference type="PROSITE" id="PS00132">
    <property type="entry name" value="CARBOXYPEPT_ZN_1"/>
    <property type="match status" value="1"/>
</dbReference>
<dbReference type="EMBL" id="FXAM01000002">
    <property type="protein sequence ID" value="SMF97349.1"/>
    <property type="molecule type" value="Genomic_DNA"/>
</dbReference>
<dbReference type="GO" id="GO:0008270">
    <property type="term" value="F:zinc ion binding"/>
    <property type="evidence" value="ECO:0007669"/>
    <property type="project" value="InterPro"/>
</dbReference>
<proteinExistence type="inferred from homology"/>
<evidence type="ECO:0000259" key="8">
    <source>
        <dbReference type="Pfam" id="PF00246"/>
    </source>
</evidence>
<dbReference type="InterPro" id="IPR000834">
    <property type="entry name" value="Peptidase_M14"/>
</dbReference>
<dbReference type="Gene3D" id="3.40.630.10">
    <property type="entry name" value="Zn peptidases"/>
    <property type="match status" value="1"/>
</dbReference>
<evidence type="ECO:0000256" key="7">
    <source>
        <dbReference type="ARBA" id="ARBA00023049"/>
    </source>
</evidence>
<keyword evidence="3" id="KW-0645">Protease</keyword>
<dbReference type="InterPro" id="IPR057246">
    <property type="entry name" value="CARBOXYPEPT_ZN_1"/>
</dbReference>
<gene>
    <name evidence="9" type="ORF">SAMN02949497_0372</name>
</gene>
<organism evidence="9 10">
    <name type="scientific">Methylomagnum ishizawai</name>
    <dbReference type="NCBI Taxonomy" id="1760988"/>
    <lineage>
        <taxon>Bacteria</taxon>
        <taxon>Pseudomonadati</taxon>
        <taxon>Pseudomonadota</taxon>
        <taxon>Gammaproteobacteria</taxon>
        <taxon>Methylococcales</taxon>
        <taxon>Methylococcaceae</taxon>
        <taxon>Methylomagnum</taxon>
    </lineage>
</organism>
<comment type="cofactor">
    <cofactor evidence="1">
        <name>Zn(2+)</name>
        <dbReference type="ChEBI" id="CHEBI:29105"/>
    </cofactor>
</comment>
<evidence type="ECO:0000256" key="3">
    <source>
        <dbReference type="ARBA" id="ARBA00022670"/>
    </source>
</evidence>
<dbReference type="Pfam" id="PF00246">
    <property type="entry name" value="Peptidase_M14"/>
    <property type="match status" value="1"/>
</dbReference>
<evidence type="ECO:0000256" key="1">
    <source>
        <dbReference type="ARBA" id="ARBA00001947"/>
    </source>
</evidence>
<keyword evidence="4" id="KW-0479">Metal-binding</keyword>
<dbReference type="STRING" id="1760988.SAMN02949497_0372"/>
<dbReference type="SUPFAM" id="SSF53187">
    <property type="entry name" value="Zn-dependent exopeptidases"/>
    <property type="match status" value="1"/>
</dbReference>
<evidence type="ECO:0000313" key="9">
    <source>
        <dbReference type="EMBL" id="SMF97349.1"/>
    </source>
</evidence>
<evidence type="ECO:0000313" key="10">
    <source>
        <dbReference type="Proteomes" id="UP000192923"/>
    </source>
</evidence>
<accession>A0A1Y6D321</accession>
<dbReference type="GO" id="GO:0004181">
    <property type="term" value="F:metallocarboxypeptidase activity"/>
    <property type="evidence" value="ECO:0007669"/>
    <property type="project" value="InterPro"/>
</dbReference>
<evidence type="ECO:0000256" key="4">
    <source>
        <dbReference type="ARBA" id="ARBA00022723"/>
    </source>
</evidence>
<comment type="similarity">
    <text evidence="2">Belongs to the peptidase M14 family.</text>
</comment>
<dbReference type="Proteomes" id="UP000192923">
    <property type="component" value="Unassembled WGS sequence"/>
</dbReference>
<feature type="domain" description="Peptidase M14" evidence="8">
    <location>
        <begin position="90"/>
        <end position="310"/>
    </location>
</feature>
<evidence type="ECO:0000256" key="6">
    <source>
        <dbReference type="ARBA" id="ARBA00022833"/>
    </source>
</evidence>
<evidence type="ECO:0000256" key="2">
    <source>
        <dbReference type="ARBA" id="ARBA00005988"/>
    </source>
</evidence>
<keyword evidence="9" id="KW-0121">Carboxypeptidase</keyword>
<dbReference type="GO" id="GO:0005615">
    <property type="term" value="C:extracellular space"/>
    <property type="evidence" value="ECO:0007669"/>
    <property type="project" value="TreeGrafter"/>
</dbReference>
<reference evidence="9 10" key="1">
    <citation type="submission" date="2016-12" db="EMBL/GenBank/DDBJ databases">
        <authorList>
            <person name="Song W.-J."/>
            <person name="Kurnit D.M."/>
        </authorList>
    </citation>
    <scope>NUCLEOTIDE SEQUENCE [LARGE SCALE GENOMIC DNA]</scope>
    <source>
        <strain evidence="9 10">175</strain>
    </source>
</reference>
<keyword evidence="10" id="KW-1185">Reference proteome</keyword>
<sequence>MLSDRRKAYPVPGWVSLPRNPTVLAYRLFIGTAGADLESNTVHGGAGAFDPRHFTLGRPVLRGLPELRELLILADHALRIPAAQARVEELARLEHGGESFPLLAFRFGPDDPGLPVFALFGGVHGLERIGTQVVLAYLRTLLEMARWDRATQDMLATTRLVMVPLLNPVGMYLRFRANGNRVDLMRNAPVEAEGLAAWHWFGGQRLTPRLPWYRGAADAPMETEARALCDFVRREIFPARTALSIDVHSGYGKVDRLWFPYAKTRAAFPGLPEAVALKHLLDRSHPNHVYHVEPQSLHYLAHGDLWDYLYDGYRAIQPDGHYLPFTLELGSWLWVKKNWVQAFSALGVFNPRLPHRVRRTLRRHLFLFDLFHRATRSPEPWAGLEPAERGRLEAQGLRLWYGGGERERPAR</sequence>
<dbReference type="PANTHER" id="PTHR11705">
    <property type="entry name" value="PROTEASE FAMILY M14 CARBOXYPEPTIDASE A,B"/>
    <property type="match status" value="1"/>
</dbReference>
<evidence type="ECO:0000256" key="5">
    <source>
        <dbReference type="ARBA" id="ARBA00022801"/>
    </source>
</evidence>
<keyword evidence="6" id="KW-0862">Zinc</keyword>
<protein>
    <submittedName>
        <fullName evidence="9">Zinc carboxypeptidase</fullName>
    </submittedName>
</protein>
<keyword evidence="7" id="KW-0482">Metalloprotease</keyword>
<dbReference type="PANTHER" id="PTHR11705:SF143">
    <property type="entry name" value="SLL0236 PROTEIN"/>
    <property type="match status" value="1"/>
</dbReference>
<keyword evidence="5" id="KW-0378">Hydrolase</keyword>